<keyword evidence="2" id="KW-0479">Metal-binding</keyword>
<dbReference type="Proteomes" id="UP001055167">
    <property type="component" value="Unassembled WGS sequence"/>
</dbReference>
<dbReference type="InterPro" id="IPR024607">
    <property type="entry name" value="Sulfatase_CS"/>
</dbReference>
<dbReference type="Pfam" id="PF00884">
    <property type="entry name" value="Sulfatase"/>
    <property type="match status" value="1"/>
</dbReference>
<evidence type="ECO:0000259" key="5">
    <source>
        <dbReference type="Pfam" id="PF00884"/>
    </source>
</evidence>
<accession>A0ABQ4R3K3</accession>
<dbReference type="InterPro" id="IPR017850">
    <property type="entry name" value="Alkaline_phosphatase_core_sf"/>
</dbReference>
<reference evidence="6" key="1">
    <citation type="journal article" date="2021" name="Front. Microbiol.">
        <title>Comprehensive Comparative Genomics and Phenotyping of Methylobacterium Species.</title>
        <authorList>
            <person name="Alessa O."/>
            <person name="Ogura Y."/>
            <person name="Fujitani Y."/>
            <person name="Takami H."/>
            <person name="Hayashi T."/>
            <person name="Sahin N."/>
            <person name="Tani A."/>
        </authorList>
    </citation>
    <scope>NUCLEOTIDE SEQUENCE</scope>
    <source>
        <strain evidence="6">KCTC 52305</strain>
    </source>
</reference>
<dbReference type="PROSITE" id="PS51318">
    <property type="entry name" value="TAT"/>
    <property type="match status" value="1"/>
</dbReference>
<keyword evidence="7" id="KW-1185">Reference proteome</keyword>
<dbReference type="PANTHER" id="PTHR42693">
    <property type="entry name" value="ARYLSULFATASE FAMILY MEMBER"/>
    <property type="match status" value="1"/>
</dbReference>
<protein>
    <submittedName>
        <fullName evidence="6">Arylsulfatase</fullName>
    </submittedName>
</protein>
<organism evidence="6 7">
    <name type="scientific">Methylobacterium crusticola</name>
    <dbReference type="NCBI Taxonomy" id="1697972"/>
    <lineage>
        <taxon>Bacteria</taxon>
        <taxon>Pseudomonadati</taxon>
        <taxon>Pseudomonadota</taxon>
        <taxon>Alphaproteobacteria</taxon>
        <taxon>Hyphomicrobiales</taxon>
        <taxon>Methylobacteriaceae</taxon>
        <taxon>Methylobacterium</taxon>
    </lineage>
</organism>
<dbReference type="SUPFAM" id="SSF53649">
    <property type="entry name" value="Alkaline phosphatase-like"/>
    <property type="match status" value="1"/>
</dbReference>
<dbReference type="PANTHER" id="PTHR42693:SF53">
    <property type="entry name" value="ENDO-4-O-SULFATASE"/>
    <property type="match status" value="1"/>
</dbReference>
<dbReference type="InterPro" id="IPR000917">
    <property type="entry name" value="Sulfatase_N"/>
</dbReference>
<evidence type="ECO:0000256" key="2">
    <source>
        <dbReference type="ARBA" id="ARBA00022723"/>
    </source>
</evidence>
<evidence type="ECO:0000313" key="6">
    <source>
        <dbReference type="EMBL" id="GJD52261.1"/>
    </source>
</evidence>
<evidence type="ECO:0000256" key="1">
    <source>
        <dbReference type="ARBA" id="ARBA00008779"/>
    </source>
</evidence>
<dbReference type="RefSeq" id="WP_128560268.1">
    <property type="nucleotide sequence ID" value="NZ_BPQH01000018.1"/>
</dbReference>
<sequence length="502" mass="54233">MAGVTRRRVLGSAAAGAAASALAGRGETRAASLDGGSAASLDGGSAASLDGRPAAGRPNIVFIMADDLGYADVACYGRPDLATPHVDRIAARGVRFTQAYANSAVCSATRTALITGRYQYRLPIGLEEPVSTRFTGGLPADHPTLPGLLRGAGYRTTLIGKWHLGSVVEHGPLQRGYDRFWGFRGGTIDYFSHRGTDGRPDLWDGDVRVDEVGYATHLIGRRAVEAVGQAAASGRPFLLSLHFNAPHWPWETPDDEPESRRIAGSNLRHFDGGTQATYRRIVAEMDAQIGRVLDALEAHGIAQDTIVVFTSDNGGERFSDTWPFTGRKTELLEGGLRIPALVSWPRRLPAGAVSDQPMISMDWLPTLLAAAGARPDPAYPSDGIDLLPILTGEAPARPRTFFWRYRANGQAAMRDGDLKYLRIRDNTFLFDVAADPLERANLRARRPADFARLEAAWRDWSATMLPERPESFTESYTGAQLADHYGAQVPLPRPAAAGEAPP</sequence>
<feature type="domain" description="Sulfatase N-terminal" evidence="5">
    <location>
        <begin position="58"/>
        <end position="373"/>
    </location>
</feature>
<evidence type="ECO:0000256" key="3">
    <source>
        <dbReference type="ARBA" id="ARBA00022801"/>
    </source>
</evidence>
<keyword evidence="3" id="KW-0378">Hydrolase</keyword>
<comment type="caution">
    <text evidence="6">The sequence shown here is derived from an EMBL/GenBank/DDBJ whole genome shotgun (WGS) entry which is preliminary data.</text>
</comment>
<name>A0ABQ4R3K3_9HYPH</name>
<dbReference type="Gene3D" id="3.30.1120.10">
    <property type="match status" value="1"/>
</dbReference>
<comment type="similarity">
    <text evidence="1">Belongs to the sulfatase family.</text>
</comment>
<evidence type="ECO:0000256" key="4">
    <source>
        <dbReference type="ARBA" id="ARBA00022837"/>
    </source>
</evidence>
<dbReference type="InterPro" id="IPR006311">
    <property type="entry name" value="TAT_signal"/>
</dbReference>
<gene>
    <name evidence="6" type="primary">atsA</name>
    <name evidence="6" type="ORF">OPKNFCMD_5024</name>
</gene>
<keyword evidence="4" id="KW-0106">Calcium</keyword>
<proteinExistence type="inferred from homology"/>
<evidence type="ECO:0000313" key="7">
    <source>
        <dbReference type="Proteomes" id="UP001055167"/>
    </source>
</evidence>
<dbReference type="InterPro" id="IPR050738">
    <property type="entry name" value="Sulfatase"/>
</dbReference>
<dbReference type="PROSITE" id="PS00149">
    <property type="entry name" value="SULFATASE_2"/>
    <property type="match status" value="1"/>
</dbReference>
<dbReference type="EMBL" id="BPQH01000018">
    <property type="protein sequence ID" value="GJD52261.1"/>
    <property type="molecule type" value="Genomic_DNA"/>
</dbReference>
<reference evidence="6" key="2">
    <citation type="submission" date="2021-08" db="EMBL/GenBank/DDBJ databases">
        <authorList>
            <person name="Tani A."/>
            <person name="Ola A."/>
            <person name="Ogura Y."/>
            <person name="Katsura K."/>
            <person name="Hayashi T."/>
        </authorList>
    </citation>
    <scope>NUCLEOTIDE SEQUENCE</scope>
    <source>
        <strain evidence="6">KCTC 52305</strain>
    </source>
</reference>
<dbReference type="Gene3D" id="3.40.720.10">
    <property type="entry name" value="Alkaline Phosphatase, subunit A"/>
    <property type="match status" value="1"/>
</dbReference>